<dbReference type="SUPFAM" id="SSF52266">
    <property type="entry name" value="SGNH hydrolase"/>
    <property type="match status" value="1"/>
</dbReference>
<feature type="active site" evidence="3">
    <location>
        <position position="298"/>
    </location>
</feature>
<dbReference type="EMBL" id="VJOY01000007">
    <property type="protein sequence ID" value="TRX74671.1"/>
    <property type="molecule type" value="Genomic_DNA"/>
</dbReference>
<dbReference type="InterPro" id="IPR036514">
    <property type="entry name" value="SGNH_hydro_sf"/>
</dbReference>
<dbReference type="InterPro" id="IPR017186">
    <property type="entry name" value="Lipase_autotranspt_EstA"/>
</dbReference>
<reference evidence="6 7" key="1">
    <citation type="submission" date="2019-07" db="EMBL/GenBank/DDBJ databases">
        <title>Pseudomonas mangiferae sp. nov., isolated from bark of mango tree in Thailand.</title>
        <authorList>
            <person name="Srisuk N."/>
            <person name="Anurat P."/>
        </authorList>
    </citation>
    <scope>NUCLEOTIDE SEQUENCE [LARGE SCALE GENOMIC DNA]</scope>
    <source>
        <strain evidence="6 7">DMKU_BBB3-04</strain>
    </source>
</reference>
<feature type="active site" description="Nucleophile" evidence="3">
    <location>
        <position position="34"/>
    </location>
</feature>
<feature type="active site" evidence="3">
    <location>
        <position position="301"/>
    </location>
</feature>
<dbReference type="Gene3D" id="3.40.50.1110">
    <property type="entry name" value="SGNH hydrolase"/>
    <property type="match status" value="1"/>
</dbReference>
<comment type="similarity">
    <text evidence="1">Belongs to the 'GDSL' lipolytic enzyme family.</text>
</comment>
<gene>
    <name evidence="6" type="ORF">FM069_11740</name>
</gene>
<dbReference type="Pfam" id="PF03797">
    <property type="entry name" value="Autotransporter"/>
    <property type="match status" value="1"/>
</dbReference>
<dbReference type="InterPro" id="IPR001087">
    <property type="entry name" value="GDSL"/>
</dbReference>
<dbReference type="AlphaFoldDB" id="A0A553GYU3"/>
<evidence type="ECO:0000256" key="1">
    <source>
        <dbReference type="ARBA" id="ARBA00008668"/>
    </source>
</evidence>
<dbReference type="InterPro" id="IPR005546">
    <property type="entry name" value="Autotransporte_beta"/>
</dbReference>
<protein>
    <submittedName>
        <fullName evidence="6">Autotransporter domain-containing protein</fullName>
    </submittedName>
</protein>
<dbReference type="InterPro" id="IPR008265">
    <property type="entry name" value="Lipase_GDSL_AS"/>
</dbReference>
<dbReference type="SMART" id="SM00869">
    <property type="entry name" value="Autotransporter"/>
    <property type="match status" value="1"/>
</dbReference>
<dbReference type="Proteomes" id="UP000315235">
    <property type="component" value="Unassembled WGS sequence"/>
</dbReference>
<accession>A0A553GYU3</accession>
<dbReference type="SUPFAM" id="SSF103515">
    <property type="entry name" value="Autotransporter"/>
    <property type="match status" value="1"/>
</dbReference>
<keyword evidence="7" id="KW-1185">Reference proteome</keyword>
<evidence type="ECO:0000256" key="4">
    <source>
        <dbReference type="SAM" id="SignalP"/>
    </source>
</evidence>
<dbReference type="Gene3D" id="2.40.128.130">
    <property type="entry name" value="Autotransporter beta-domain"/>
    <property type="match status" value="1"/>
</dbReference>
<dbReference type="PROSITE" id="PS01098">
    <property type="entry name" value="LIPASE_GDSL_SER"/>
    <property type="match status" value="1"/>
</dbReference>
<evidence type="ECO:0000313" key="7">
    <source>
        <dbReference type="Proteomes" id="UP000315235"/>
    </source>
</evidence>
<feature type="domain" description="Autotransporter" evidence="5">
    <location>
        <begin position="354"/>
        <end position="633"/>
    </location>
</feature>
<dbReference type="Pfam" id="PF00657">
    <property type="entry name" value="Lipase_GDSL"/>
    <property type="match status" value="1"/>
</dbReference>
<evidence type="ECO:0000313" key="6">
    <source>
        <dbReference type="EMBL" id="TRX74671.1"/>
    </source>
</evidence>
<dbReference type="InterPro" id="IPR006315">
    <property type="entry name" value="OM_autotransptr_brl_dom"/>
</dbReference>
<dbReference type="CDD" id="cd01847">
    <property type="entry name" value="Triacylglycerol_lipase_like"/>
    <property type="match status" value="1"/>
</dbReference>
<dbReference type="GO" id="GO:0019867">
    <property type="term" value="C:outer membrane"/>
    <property type="evidence" value="ECO:0007669"/>
    <property type="project" value="InterPro"/>
</dbReference>
<feature type="signal peptide" evidence="4">
    <location>
        <begin position="1"/>
        <end position="22"/>
    </location>
</feature>
<organism evidence="6 7">
    <name type="scientific">Pseudomonas mangiferae</name>
    <dbReference type="NCBI Taxonomy" id="2593654"/>
    <lineage>
        <taxon>Bacteria</taxon>
        <taxon>Pseudomonadati</taxon>
        <taxon>Pseudomonadota</taxon>
        <taxon>Gammaproteobacteria</taxon>
        <taxon>Pseudomonadales</taxon>
        <taxon>Pseudomonadaceae</taxon>
        <taxon>Pseudomonas</taxon>
    </lineage>
</organism>
<comment type="caution">
    <text evidence="6">The sequence shown here is derived from an EMBL/GenBank/DDBJ whole genome shotgun (WGS) entry which is preliminary data.</text>
</comment>
<dbReference type="InterPro" id="IPR036709">
    <property type="entry name" value="Autotransporte_beta_dom_sf"/>
</dbReference>
<dbReference type="PANTHER" id="PTHR45642:SF139">
    <property type="entry name" value="SGNH HYDROLASE-TYPE ESTERASE DOMAIN-CONTAINING PROTEIN"/>
    <property type="match status" value="1"/>
</dbReference>
<keyword evidence="2 4" id="KW-0732">Signal</keyword>
<evidence type="ECO:0000256" key="2">
    <source>
        <dbReference type="ARBA" id="ARBA00022729"/>
    </source>
</evidence>
<dbReference type="NCBIfam" id="TIGR01414">
    <property type="entry name" value="autotrans_barl"/>
    <property type="match status" value="1"/>
</dbReference>
<dbReference type="GO" id="GO:0006629">
    <property type="term" value="P:lipid metabolic process"/>
    <property type="evidence" value="ECO:0007669"/>
    <property type="project" value="InterPro"/>
</dbReference>
<proteinExistence type="inferred from homology"/>
<name>A0A553GYU3_9PSED</name>
<evidence type="ECO:0000259" key="5">
    <source>
        <dbReference type="PROSITE" id="PS51208"/>
    </source>
</evidence>
<dbReference type="PIRSF" id="PIRSF037375">
    <property type="entry name" value="Autotrns_EstA"/>
    <property type="match status" value="1"/>
</dbReference>
<sequence length="633" mass="68446">MFRTLTPLAAACLLAVAAPLQAAPYSSLIVFGDSLSDAGQLPDAGGPADAGRRFTNRVGPTYQSGQGEAIGATSPMRLGERLGLGPQAPSTSAIYAQNGWADGDNWAVGGYRTDEIYDSITAVGGSVAGTRTRDGYLVDLANRGLSVDRNALFYVNGGGNDFLQGRILNSEQARAAGGRLADSVRALQQAGARYIVVSLLPNVGTTPALSGTGLSETFGALGRDVNDELLRQLSGIHAEIIPLNVPLLFNEVVRDAAQYGLDASQDLLGTCFDGCGHVNPTWGITSATPDPSRLIYNDSVHPTTHVQQIFADYTYSLLSAPWELTLLPEMAHGALRSHQDQLRSQWRADWEAWQEVGQWRSFVSGGGQRLDFDEQDHGADADGHGYSLDLGGSYRLDEAWRVGAALGFYKQALEAGPKDSDYDLRSYFATLFAQYQHDRWWGDLALSGGYLDYDDLQRKFALGPVTRREKGDTDGSLWALSGRLGYDIAQPGSLWHLSPFVSADYARAEVDGYAEKGSSSSALAFDDQTRTSRRLGVGLQGRFQVTPATQLFGEVAREREYADDARDLRMSLTSLPGHAFTLQGYTPDDAMTRASLGISQQLAADLSLRAGYDLRHSDDDTRQGVSLSLAWDW</sequence>
<dbReference type="InterPro" id="IPR048099">
    <property type="entry name" value="Esterase_EstP/EstA"/>
</dbReference>
<dbReference type="InterPro" id="IPR050592">
    <property type="entry name" value="GDSL_lipolytic_enzyme"/>
</dbReference>
<dbReference type="RefSeq" id="WP_143488498.1">
    <property type="nucleotide sequence ID" value="NZ_VJOY01000007.1"/>
</dbReference>
<dbReference type="NCBIfam" id="NF041609">
    <property type="entry name" value="esterase_EstP"/>
    <property type="match status" value="1"/>
</dbReference>
<dbReference type="GO" id="GO:0016298">
    <property type="term" value="F:lipase activity"/>
    <property type="evidence" value="ECO:0007669"/>
    <property type="project" value="InterPro"/>
</dbReference>
<dbReference type="OrthoDB" id="5292073at2"/>
<dbReference type="PROSITE" id="PS51208">
    <property type="entry name" value="AUTOTRANSPORTER"/>
    <property type="match status" value="1"/>
</dbReference>
<dbReference type="PANTHER" id="PTHR45642">
    <property type="entry name" value="GDSL ESTERASE/LIPASE EXL3"/>
    <property type="match status" value="1"/>
</dbReference>
<evidence type="ECO:0000256" key="3">
    <source>
        <dbReference type="PIRSR" id="PIRSR037375-1"/>
    </source>
</evidence>
<feature type="chain" id="PRO_5022120865" evidence="4">
    <location>
        <begin position="23"/>
        <end position="633"/>
    </location>
</feature>